<keyword evidence="3" id="KW-1185">Reference proteome</keyword>
<dbReference type="InterPro" id="IPR007396">
    <property type="entry name" value="TR_PAI2-type"/>
</dbReference>
<dbReference type="Pfam" id="PF04299">
    <property type="entry name" value="FMN_bind_2"/>
    <property type="match status" value="1"/>
</dbReference>
<dbReference type="OrthoDB" id="9794948at2"/>
<name>A0A2P5KAK8_9BURK</name>
<protein>
    <submittedName>
        <fullName evidence="2">Putative FMN-binding protein</fullName>
    </submittedName>
</protein>
<dbReference type="InterPro" id="IPR012349">
    <property type="entry name" value="Split_barrel_FMN-bd"/>
</dbReference>
<evidence type="ECO:0000313" key="3">
    <source>
        <dbReference type="Proteomes" id="UP000243096"/>
    </source>
</evidence>
<dbReference type="EMBL" id="PRDW01000006">
    <property type="protein sequence ID" value="PPB83744.1"/>
    <property type="molecule type" value="Genomic_DNA"/>
</dbReference>
<dbReference type="AlphaFoldDB" id="A0A2P5KAK8"/>
<dbReference type="Proteomes" id="UP000243096">
    <property type="component" value="Unassembled WGS sequence"/>
</dbReference>
<evidence type="ECO:0000313" key="2">
    <source>
        <dbReference type="EMBL" id="PPB83744.1"/>
    </source>
</evidence>
<comment type="caution">
    <text evidence="2">The sequence shown here is derived from an EMBL/GenBank/DDBJ whole genome shotgun (WGS) entry which is preliminary data.</text>
</comment>
<sequence length="113" mass="12259">MFLHHHSKKCVDVLHRLIAKPAWGTLVTLSGNGPEAPTPYLSKSMPAQNGSTRRSAPSHTPIRDARTDSDTLALLQGSSAYVSPDWYPSKQQAHRAATACDSHRPATYAAMHA</sequence>
<proteinExistence type="predicted"/>
<reference evidence="2 3" key="1">
    <citation type="submission" date="2018-01" db="EMBL/GenBank/DDBJ databases">
        <title>Genomic Encyclopedia of Type Strains, Phase III (KMG-III): the genomes of soil and plant-associated and newly described type strains.</title>
        <authorList>
            <person name="Whitman W."/>
        </authorList>
    </citation>
    <scope>NUCLEOTIDE SEQUENCE [LARGE SCALE GENOMIC DNA]</scope>
    <source>
        <strain evidence="2 3">HKI456</strain>
    </source>
</reference>
<organism evidence="2 3">
    <name type="scientific">Mycetohabitans endofungorum</name>
    <dbReference type="NCBI Taxonomy" id="417203"/>
    <lineage>
        <taxon>Bacteria</taxon>
        <taxon>Pseudomonadati</taxon>
        <taxon>Pseudomonadota</taxon>
        <taxon>Betaproteobacteria</taxon>
        <taxon>Burkholderiales</taxon>
        <taxon>Burkholderiaceae</taxon>
        <taxon>Mycetohabitans</taxon>
    </lineage>
</organism>
<feature type="region of interest" description="Disordered" evidence="1">
    <location>
        <begin position="30"/>
        <end position="70"/>
    </location>
</feature>
<evidence type="ECO:0000256" key="1">
    <source>
        <dbReference type="SAM" id="MobiDB-lite"/>
    </source>
</evidence>
<gene>
    <name evidence="2" type="ORF">B0O95_106135</name>
</gene>
<feature type="compositionally biased region" description="Polar residues" evidence="1">
    <location>
        <begin position="45"/>
        <end position="58"/>
    </location>
</feature>
<accession>A0A2P5KAK8</accession>
<dbReference type="Gene3D" id="2.30.110.10">
    <property type="entry name" value="Electron Transport, Fmn-binding Protein, Chain A"/>
    <property type="match status" value="1"/>
</dbReference>